<evidence type="ECO:0000313" key="1">
    <source>
        <dbReference type="EMBL" id="SDD81375.1"/>
    </source>
</evidence>
<dbReference type="EMBL" id="FMZK01000012">
    <property type="protein sequence ID" value="SDD81375.1"/>
    <property type="molecule type" value="Genomic_DNA"/>
</dbReference>
<reference evidence="2" key="1">
    <citation type="submission" date="2016-10" db="EMBL/GenBank/DDBJ databases">
        <authorList>
            <person name="Varghese N."/>
            <person name="Submissions S."/>
        </authorList>
    </citation>
    <scope>NUCLEOTIDE SEQUENCE [LARGE SCALE GENOMIC DNA]</scope>
    <source>
        <strain evidence="2">CGMCC 4.3504</strain>
    </source>
</reference>
<name>A0A1G6XVD3_9ACTN</name>
<dbReference type="AlphaFoldDB" id="A0A1G6XVD3"/>
<evidence type="ECO:0000313" key="2">
    <source>
        <dbReference type="Proteomes" id="UP000182100"/>
    </source>
</evidence>
<accession>A0A1G6XVD3</accession>
<organism evidence="1 2">
    <name type="scientific">Streptomyces prasinopilosus</name>
    <dbReference type="NCBI Taxonomy" id="67344"/>
    <lineage>
        <taxon>Bacteria</taxon>
        <taxon>Bacillati</taxon>
        <taxon>Actinomycetota</taxon>
        <taxon>Actinomycetes</taxon>
        <taxon>Kitasatosporales</taxon>
        <taxon>Streptomycetaceae</taxon>
        <taxon>Streptomyces</taxon>
    </lineage>
</organism>
<dbReference type="Proteomes" id="UP000182100">
    <property type="component" value="Unassembled WGS sequence"/>
</dbReference>
<gene>
    <name evidence="1" type="ORF">SAMN05216505_11267</name>
</gene>
<sequence length="54" mass="5775">MRLPATFPGNGPGPGHVAAALPDGDWNAWSSESEILFRWPAGRSRISSAVFVHT</sequence>
<keyword evidence="2" id="KW-1185">Reference proteome</keyword>
<protein>
    <submittedName>
        <fullName evidence="1">Uncharacterized protein</fullName>
    </submittedName>
</protein>
<proteinExistence type="predicted"/>